<dbReference type="SMART" id="SM00065">
    <property type="entry name" value="GAF"/>
    <property type="match status" value="1"/>
</dbReference>
<evidence type="ECO:0000256" key="1">
    <source>
        <dbReference type="ARBA" id="ARBA00012528"/>
    </source>
</evidence>
<proteinExistence type="predicted"/>
<reference evidence="3 4" key="1">
    <citation type="submission" date="2020-04" db="EMBL/GenBank/DDBJ databases">
        <title>Acinetobacter Taxon 24.</title>
        <authorList>
            <person name="Nemec A."/>
            <person name="Radolfova-Krizova L."/>
            <person name="Higgins P.G."/>
            <person name="Spanelova P."/>
        </authorList>
    </citation>
    <scope>NUCLEOTIDE SEQUENCE [LARGE SCALE GENOMIC DNA]</scope>
    <source>
        <strain evidence="3 4">ANC 5380</strain>
    </source>
</reference>
<dbReference type="SMART" id="SM00267">
    <property type="entry name" value="GGDEF"/>
    <property type="match status" value="1"/>
</dbReference>
<protein>
    <recommendedName>
        <fullName evidence="1">diguanylate cyclase</fullName>
        <ecNumber evidence="1">2.7.7.65</ecNumber>
    </recommendedName>
</protein>
<gene>
    <name evidence="3" type="ORF">HLH17_14600</name>
</gene>
<dbReference type="InterPro" id="IPR029787">
    <property type="entry name" value="Nucleotide_cyclase"/>
</dbReference>
<dbReference type="SUPFAM" id="SSF55073">
    <property type="entry name" value="Nucleotide cyclase"/>
    <property type="match status" value="1"/>
</dbReference>
<sequence>MNNITFKNFEEAGQAILRFLHKRFGFDLWMITRVEGKEWIVLQSEDHGYGVKPGQVFKWADSFCSHMVKGKAPKIAPRSEDIPLYATAPIGKQVRIKSYIGQPLINEDGSLFGTLCAIDPHTKSETITQDIEIIELLGSLLSKILQAELRQNEHLREYKRLKTKAFRDGLTGLYNRRAWDEFINNEEERCKRYGHPAAVFFIDINNLKKVNDSLGHGVGDQLIQQTANVLSDTVRSNDIVARLGGDEFVILSMENNKAGAERLLNRIIEAFAQAKISIAIGFSMRHPSRGLLFAAEQADKKMFEHKRQIKSECF</sequence>
<dbReference type="RefSeq" id="WP_171541044.1">
    <property type="nucleotide sequence ID" value="NZ_JABERL010000056.1"/>
</dbReference>
<dbReference type="NCBIfam" id="TIGR00254">
    <property type="entry name" value="GGDEF"/>
    <property type="match status" value="1"/>
</dbReference>
<dbReference type="GO" id="GO:0005886">
    <property type="term" value="C:plasma membrane"/>
    <property type="evidence" value="ECO:0007669"/>
    <property type="project" value="TreeGrafter"/>
</dbReference>
<dbReference type="SUPFAM" id="SSF55781">
    <property type="entry name" value="GAF domain-like"/>
    <property type="match status" value="1"/>
</dbReference>
<evidence type="ECO:0000259" key="2">
    <source>
        <dbReference type="PROSITE" id="PS50887"/>
    </source>
</evidence>
<evidence type="ECO:0000313" key="3">
    <source>
        <dbReference type="EMBL" id="NNH78851.1"/>
    </source>
</evidence>
<dbReference type="CDD" id="cd01949">
    <property type="entry name" value="GGDEF"/>
    <property type="match status" value="1"/>
</dbReference>
<dbReference type="InterPro" id="IPR003018">
    <property type="entry name" value="GAF"/>
</dbReference>
<accession>A0A7Y2RI17</accession>
<dbReference type="InterPro" id="IPR029016">
    <property type="entry name" value="GAF-like_dom_sf"/>
</dbReference>
<dbReference type="InterPro" id="IPR043128">
    <property type="entry name" value="Rev_trsase/Diguanyl_cyclase"/>
</dbReference>
<dbReference type="InterPro" id="IPR000160">
    <property type="entry name" value="GGDEF_dom"/>
</dbReference>
<organism evidence="3 4">
    <name type="scientific">Acinetobacter terrae</name>
    <dbReference type="NCBI Taxonomy" id="2731247"/>
    <lineage>
        <taxon>Bacteria</taxon>
        <taxon>Pseudomonadati</taxon>
        <taxon>Pseudomonadota</taxon>
        <taxon>Gammaproteobacteria</taxon>
        <taxon>Moraxellales</taxon>
        <taxon>Moraxellaceae</taxon>
        <taxon>Acinetobacter</taxon>
        <taxon>Acinetobacter Taxon 24</taxon>
    </lineage>
</organism>
<dbReference type="EMBL" id="JABERL010000056">
    <property type="protein sequence ID" value="NNH78851.1"/>
    <property type="molecule type" value="Genomic_DNA"/>
</dbReference>
<dbReference type="GO" id="GO:0043709">
    <property type="term" value="P:cell adhesion involved in single-species biofilm formation"/>
    <property type="evidence" value="ECO:0007669"/>
    <property type="project" value="TreeGrafter"/>
</dbReference>
<evidence type="ECO:0000313" key="4">
    <source>
        <dbReference type="Proteomes" id="UP000569202"/>
    </source>
</evidence>
<dbReference type="Gene3D" id="3.30.70.270">
    <property type="match status" value="1"/>
</dbReference>
<dbReference type="EC" id="2.7.7.65" evidence="1"/>
<dbReference type="Proteomes" id="UP000569202">
    <property type="component" value="Unassembled WGS sequence"/>
</dbReference>
<dbReference type="Gene3D" id="3.30.450.40">
    <property type="match status" value="1"/>
</dbReference>
<dbReference type="Pfam" id="PF00990">
    <property type="entry name" value="GGDEF"/>
    <property type="match status" value="1"/>
</dbReference>
<name>A0A7Y2RI17_9GAMM</name>
<dbReference type="GO" id="GO:0052621">
    <property type="term" value="F:diguanylate cyclase activity"/>
    <property type="evidence" value="ECO:0007669"/>
    <property type="project" value="UniProtKB-EC"/>
</dbReference>
<feature type="domain" description="GGDEF" evidence="2">
    <location>
        <begin position="195"/>
        <end position="314"/>
    </location>
</feature>
<dbReference type="AlphaFoldDB" id="A0A7Y2RI17"/>
<dbReference type="PANTHER" id="PTHR45138:SF6">
    <property type="entry name" value="DIGUANYLATE CYCLASE DGCN"/>
    <property type="match status" value="1"/>
</dbReference>
<dbReference type="PROSITE" id="PS50887">
    <property type="entry name" value="GGDEF"/>
    <property type="match status" value="1"/>
</dbReference>
<dbReference type="Pfam" id="PF01590">
    <property type="entry name" value="GAF"/>
    <property type="match status" value="1"/>
</dbReference>
<dbReference type="PANTHER" id="PTHR45138">
    <property type="entry name" value="REGULATORY COMPONENTS OF SENSORY TRANSDUCTION SYSTEM"/>
    <property type="match status" value="1"/>
</dbReference>
<dbReference type="InterPro" id="IPR050469">
    <property type="entry name" value="Diguanylate_Cyclase"/>
</dbReference>
<comment type="caution">
    <text evidence="3">The sequence shown here is derived from an EMBL/GenBank/DDBJ whole genome shotgun (WGS) entry which is preliminary data.</text>
</comment>
<dbReference type="GO" id="GO:1902201">
    <property type="term" value="P:negative regulation of bacterial-type flagellum-dependent cell motility"/>
    <property type="evidence" value="ECO:0007669"/>
    <property type="project" value="TreeGrafter"/>
</dbReference>